<proteinExistence type="predicted"/>
<organism evidence="2 3">
    <name type="scientific">Exobacillus caeni</name>
    <dbReference type="NCBI Taxonomy" id="2574798"/>
    <lineage>
        <taxon>Bacteria</taxon>
        <taxon>Bacillati</taxon>
        <taxon>Bacillota</taxon>
        <taxon>Bacilli</taxon>
        <taxon>Bacillales</taxon>
        <taxon>Guptibacillaceae</taxon>
        <taxon>Exobacillus</taxon>
    </lineage>
</organism>
<dbReference type="Proteomes" id="UP000308230">
    <property type="component" value="Unassembled WGS sequence"/>
</dbReference>
<sequence>MKEKNKFSKLLYFIGFGILLCGFIIGLMQAEDGFIAFFTPVVAAAFLGVIYIALGEIIDRLNRLEQNPAVNTLSQREPDCSISSEIDIQDNTEWTFERINQYFKQNDREVTDVQATPEPDLFLIKWGSSYRLVSVKRGIPVVVPKEKLSKHPELVRWLADNPEISKQF</sequence>
<evidence type="ECO:0000313" key="2">
    <source>
        <dbReference type="EMBL" id="TLS38770.1"/>
    </source>
</evidence>
<feature type="transmembrane region" description="Helical" evidence="1">
    <location>
        <begin position="34"/>
        <end position="54"/>
    </location>
</feature>
<protein>
    <submittedName>
        <fullName evidence="2">Uncharacterized protein</fullName>
    </submittedName>
</protein>
<keyword evidence="1" id="KW-1133">Transmembrane helix</keyword>
<keyword evidence="3" id="KW-1185">Reference proteome</keyword>
<dbReference type="EMBL" id="SWLG01000001">
    <property type="protein sequence ID" value="TLS38770.1"/>
    <property type="molecule type" value="Genomic_DNA"/>
</dbReference>
<dbReference type="RefSeq" id="WP_138121951.1">
    <property type="nucleotide sequence ID" value="NZ_SWLG01000001.1"/>
</dbReference>
<accession>A0A5R9F928</accession>
<comment type="caution">
    <text evidence="2">The sequence shown here is derived from an EMBL/GenBank/DDBJ whole genome shotgun (WGS) entry which is preliminary data.</text>
</comment>
<evidence type="ECO:0000313" key="3">
    <source>
        <dbReference type="Proteomes" id="UP000308230"/>
    </source>
</evidence>
<reference evidence="2 3" key="1">
    <citation type="submission" date="2019-04" db="EMBL/GenBank/DDBJ databases">
        <title>Bacillus caeni sp. nov., a bacterium isolated from mangrove sediment.</title>
        <authorList>
            <person name="Huang H."/>
            <person name="Mo K."/>
            <person name="Hu Y."/>
        </authorList>
    </citation>
    <scope>NUCLEOTIDE SEQUENCE [LARGE SCALE GENOMIC DNA]</scope>
    <source>
        <strain evidence="2 3">HB172195</strain>
    </source>
</reference>
<feature type="transmembrane region" description="Helical" evidence="1">
    <location>
        <begin position="10"/>
        <end position="28"/>
    </location>
</feature>
<gene>
    <name evidence="2" type="ORF">FCL54_00165</name>
</gene>
<keyword evidence="1" id="KW-0812">Transmembrane</keyword>
<evidence type="ECO:0000256" key="1">
    <source>
        <dbReference type="SAM" id="Phobius"/>
    </source>
</evidence>
<dbReference type="AlphaFoldDB" id="A0A5R9F928"/>
<name>A0A5R9F928_9BACL</name>
<keyword evidence="1" id="KW-0472">Membrane</keyword>